<evidence type="ECO:0000256" key="1">
    <source>
        <dbReference type="ARBA" id="ARBA00004651"/>
    </source>
</evidence>
<evidence type="ECO:0000256" key="9">
    <source>
        <dbReference type="SAM" id="Phobius"/>
    </source>
</evidence>
<name>A0A6N6JC09_9RHOB</name>
<dbReference type="RefSeq" id="WP_159804733.1">
    <property type="nucleotide sequence ID" value="NZ_BLJE01000001.1"/>
</dbReference>
<evidence type="ECO:0000256" key="7">
    <source>
        <dbReference type="ARBA" id="ARBA00038032"/>
    </source>
</evidence>
<dbReference type="EMBL" id="BLJE01000001">
    <property type="protein sequence ID" value="GFE63841.1"/>
    <property type="molecule type" value="Genomic_DNA"/>
</dbReference>
<dbReference type="InterPro" id="IPR045324">
    <property type="entry name" value="Small_multidrug_res"/>
</dbReference>
<dbReference type="InterPro" id="IPR037185">
    <property type="entry name" value="EmrE-like"/>
</dbReference>
<evidence type="ECO:0000256" key="6">
    <source>
        <dbReference type="ARBA" id="ARBA00023136"/>
    </source>
</evidence>
<feature type="transmembrane region" description="Helical" evidence="9">
    <location>
        <begin position="85"/>
        <end position="104"/>
    </location>
</feature>
<dbReference type="PANTHER" id="PTHR30561">
    <property type="entry name" value="SMR FAMILY PROTON-DEPENDENT DRUG EFFLUX TRANSPORTER SUGE"/>
    <property type="match status" value="1"/>
</dbReference>
<keyword evidence="11" id="KW-1185">Reference proteome</keyword>
<dbReference type="SUPFAM" id="SSF103481">
    <property type="entry name" value="Multidrug resistance efflux transporter EmrE"/>
    <property type="match status" value="1"/>
</dbReference>
<sequence length="108" mass="11209">MNWVWLAFAIAAEVIATSALKASDGLIRMPYVLAAICCVALSFGLLGLALRTVPMGVAYAIWAGAGIASITAIGAFGFGQWPGPWTYLGIGFVLAGVVVLYTLADTQN</sequence>
<dbReference type="Proteomes" id="UP000436822">
    <property type="component" value="Unassembled WGS sequence"/>
</dbReference>
<keyword evidence="4 8" id="KW-0812">Transmembrane</keyword>
<evidence type="ECO:0000256" key="2">
    <source>
        <dbReference type="ARBA" id="ARBA00022448"/>
    </source>
</evidence>
<comment type="caution">
    <text evidence="10">The sequence shown here is derived from an EMBL/GenBank/DDBJ whole genome shotgun (WGS) entry which is preliminary data.</text>
</comment>
<dbReference type="OrthoDB" id="9808638at2"/>
<evidence type="ECO:0000313" key="10">
    <source>
        <dbReference type="EMBL" id="GFE63841.1"/>
    </source>
</evidence>
<keyword evidence="6 9" id="KW-0472">Membrane</keyword>
<reference evidence="10 11" key="1">
    <citation type="submission" date="2019-12" db="EMBL/GenBank/DDBJ databases">
        <title>Litoreibacter badius sp. nov., a novel bacteriochlorophyll a-containing bacterium in the genus Litoreibacter.</title>
        <authorList>
            <person name="Kanamuro M."/>
            <person name="Takabe Y."/>
            <person name="Mori K."/>
            <person name="Takaichi S."/>
            <person name="Hanada S."/>
        </authorList>
    </citation>
    <scope>NUCLEOTIDE SEQUENCE [LARGE SCALE GENOMIC DNA]</scope>
    <source>
        <strain evidence="10 11">K6</strain>
    </source>
</reference>
<evidence type="ECO:0000313" key="11">
    <source>
        <dbReference type="Proteomes" id="UP000436822"/>
    </source>
</evidence>
<feature type="transmembrane region" description="Helical" evidence="9">
    <location>
        <begin position="57"/>
        <end position="79"/>
    </location>
</feature>
<dbReference type="GO" id="GO:0005886">
    <property type="term" value="C:plasma membrane"/>
    <property type="evidence" value="ECO:0007669"/>
    <property type="project" value="UniProtKB-SubCell"/>
</dbReference>
<dbReference type="PANTHER" id="PTHR30561:SF1">
    <property type="entry name" value="MULTIDRUG TRANSPORTER EMRE"/>
    <property type="match status" value="1"/>
</dbReference>
<feature type="transmembrane region" description="Helical" evidence="9">
    <location>
        <begin position="31"/>
        <end position="50"/>
    </location>
</feature>
<comment type="subcellular location">
    <subcellularLocation>
        <location evidence="1 8">Cell membrane</location>
        <topology evidence="1 8">Multi-pass membrane protein</topology>
    </subcellularLocation>
</comment>
<keyword evidence="3" id="KW-1003">Cell membrane</keyword>
<protein>
    <submittedName>
        <fullName evidence="10">Multidrug SMR transporter</fullName>
    </submittedName>
</protein>
<keyword evidence="5 9" id="KW-1133">Transmembrane helix</keyword>
<keyword evidence="2" id="KW-0813">Transport</keyword>
<dbReference type="Pfam" id="PF00893">
    <property type="entry name" value="Multi_Drug_Res"/>
    <property type="match status" value="1"/>
</dbReference>
<evidence type="ECO:0000256" key="4">
    <source>
        <dbReference type="ARBA" id="ARBA00022692"/>
    </source>
</evidence>
<gene>
    <name evidence="10" type="ORF">KIN_09150</name>
</gene>
<dbReference type="InterPro" id="IPR000390">
    <property type="entry name" value="Small_drug/metabolite_transptr"/>
</dbReference>
<proteinExistence type="inferred from homology"/>
<evidence type="ECO:0000256" key="5">
    <source>
        <dbReference type="ARBA" id="ARBA00022989"/>
    </source>
</evidence>
<dbReference type="Gene3D" id="1.10.3730.20">
    <property type="match status" value="1"/>
</dbReference>
<organism evidence="10 11">
    <name type="scientific">Litoreibacter roseus</name>
    <dbReference type="NCBI Taxonomy" id="2601869"/>
    <lineage>
        <taxon>Bacteria</taxon>
        <taxon>Pseudomonadati</taxon>
        <taxon>Pseudomonadota</taxon>
        <taxon>Alphaproteobacteria</taxon>
        <taxon>Rhodobacterales</taxon>
        <taxon>Roseobacteraceae</taxon>
        <taxon>Litoreibacter</taxon>
    </lineage>
</organism>
<evidence type="ECO:0000256" key="3">
    <source>
        <dbReference type="ARBA" id="ARBA00022475"/>
    </source>
</evidence>
<dbReference type="AlphaFoldDB" id="A0A6N6JC09"/>
<dbReference type="GO" id="GO:0022857">
    <property type="term" value="F:transmembrane transporter activity"/>
    <property type="evidence" value="ECO:0007669"/>
    <property type="project" value="InterPro"/>
</dbReference>
<comment type="similarity">
    <text evidence="7 8">Belongs to the drug/metabolite transporter (DMT) superfamily. Small multidrug resistance (SMR) (TC 2.A.7.1) family.</text>
</comment>
<evidence type="ECO:0000256" key="8">
    <source>
        <dbReference type="RuleBase" id="RU003942"/>
    </source>
</evidence>
<accession>A0A6N6JC09</accession>